<keyword evidence="2" id="KW-0808">Transferase</keyword>
<dbReference type="GO" id="GO:0004674">
    <property type="term" value="F:protein serine/threonine kinase activity"/>
    <property type="evidence" value="ECO:0007669"/>
    <property type="project" value="UniProtKB-EC"/>
</dbReference>
<dbReference type="Gene3D" id="2.20.70.10">
    <property type="match status" value="1"/>
</dbReference>
<evidence type="ECO:0000256" key="6">
    <source>
        <dbReference type="SAM" id="MobiDB-lite"/>
    </source>
</evidence>
<dbReference type="InterPro" id="IPR050660">
    <property type="entry name" value="NEK_Ser/Thr_kinase"/>
</dbReference>
<dbReference type="AlphaFoldDB" id="A0ABD3FCA8"/>
<dbReference type="Gene3D" id="1.10.510.10">
    <property type="entry name" value="Transferase(Phosphotransferase) domain 1"/>
    <property type="match status" value="1"/>
</dbReference>
<evidence type="ECO:0000256" key="3">
    <source>
        <dbReference type="ARBA" id="ARBA00022741"/>
    </source>
</evidence>
<dbReference type="Pfam" id="PF00069">
    <property type="entry name" value="Pkinase"/>
    <property type="match status" value="1"/>
</dbReference>
<name>A0ABD3FCA8_9STRA</name>
<accession>A0ABD3FCA8</accession>
<dbReference type="SUPFAM" id="SSF51045">
    <property type="entry name" value="WW domain"/>
    <property type="match status" value="1"/>
</dbReference>
<dbReference type="PROSITE" id="PS50020">
    <property type="entry name" value="WW_DOMAIN_2"/>
    <property type="match status" value="1"/>
</dbReference>
<feature type="compositionally biased region" description="Basic residues" evidence="6">
    <location>
        <begin position="575"/>
        <end position="595"/>
    </location>
</feature>
<keyword evidence="3" id="KW-0547">Nucleotide-binding</keyword>
<organism evidence="9 10">
    <name type="scientific">Phytophthora oleae</name>
    <dbReference type="NCBI Taxonomy" id="2107226"/>
    <lineage>
        <taxon>Eukaryota</taxon>
        <taxon>Sar</taxon>
        <taxon>Stramenopiles</taxon>
        <taxon>Oomycota</taxon>
        <taxon>Peronosporomycetes</taxon>
        <taxon>Peronosporales</taxon>
        <taxon>Peronosporaceae</taxon>
        <taxon>Phytophthora</taxon>
    </lineage>
</organism>
<dbReference type="EC" id="2.7.11.1" evidence="1"/>
<dbReference type="InterPro" id="IPR011009">
    <property type="entry name" value="Kinase-like_dom_sf"/>
</dbReference>
<feature type="domain" description="Protein kinase" evidence="7">
    <location>
        <begin position="640"/>
        <end position="969"/>
    </location>
</feature>
<dbReference type="SUPFAM" id="SSF56112">
    <property type="entry name" value="Protein kinase-like (PK-like)"/>
    <property type="match status" value="1"/>
</dbReference>
<dbReference type="Pfam" id="PF00397">
    <property type="entry name" value="WW"/>
    <property type="match status" value="1"/>
</dbReference>
<evidence type="ECO:0000313" key="10">
    <source>
        <dbReference type="Proteomes" id="UP001632037"/>
    </source>
</evidence>
<feature type="region of interest" description="Disordered" evidence="6">
    <location>
        <begin position="570"/>
        <end position="603"/>
    </location>
</feature>
<protein>
    <recommendedName>
        <fullName evidence="1">non-specific serine/threonine protein kinase</fullName>
        <ecNumber evidence="1">2.7.11.1</ecNumber>
    </recommendedName>
</protein>
<keyword evidence="4" id="KW-0418">Kinase</keyword>
<dbReference type="GO" id="GO:0005524">
    <property type="term" value="F:ATP binding"/>
    <property type="evidence" value="ECO:0007669"/>
    <property type="project" value="UniProtKB-KW"/>
</dbReference>
<evidence type="ECO:0000259" key="8">
    <source>
        <dbReference type="PROSITE" id="PS50020"/>
    </source>
</evidence>
<keyword evidence="10" id="KW-1185">Reference proteome</keyword>
<evidence type="ECO:0000259" key="7">
    <source>
        <dbReference type="PROSITE" id="PS50011"/>
    </source>
</evidence>
<evidence type="ECO:0000256" key="5">
    <source>
        <dbReference type="ARBA" id="ARBA00022840"/>
    </source>
</evidence>
<keyword evidence="5" id="KW-0067">ATP-binding</keyword>
<gene>
    <name evidence="9" type="ORF">V7S43_011450</name>
</gene>
<dbReference type="EMBL" id="JBIMZQ010000027">
    <property type="protein sequence ID" value="KAL3663562.1"/>
    <property type="molecule type" value="Genomic_DNA"/>
</dbReference>
<dbReference type="SMART" id="SM00456">
    <property type="entry name" value="WW"/>
    <property type="match status" value="1"/>
</dbReference>
<dbReference type="InterPro" id="IPR036020">
    <property type="entry name" value="WW_dom_sf"/>
</dbReference>
<dbReference type="InterPro" id="IPR001202">
    <property type="entry name" value="WW_dom"/>
</dbReference>
<dbReference type="CDD" id="cd00201">
    <property type="entry name" value="WW"/>
    <property type="match status" value="1"/>
</dbReference>
<dbReference type="Proteomes" id="UP001632037">
    <property type="component" value="Unassembled WGS sequence"/>
</dbReference>
<feature type="domain" description="WW" evidence="8">
    <location>
        <begin position="1"/>
        <end position="34"/>
    </location>
</feature>
<evidence type="ECO:0000256" key="4">
    <source>
        <dbReference type="ARBA" id="ARBA00022777"/>
    </source>
</evidence>
<sequence>MATGSKWQVQSDDDGNLYFYNSQTEESVWELPEEEDEDEIPDENEKQIHSVAIEKPKEQHSVYAVALGVADAMVNLVESIEINVESEKKSNVKRKFMSPAAEKRFLKNAVNDEKKKKHLHDRSISAYVDVLILRIEAGGSVVQEESTKLRDVGSLFTAEESRTWQQERENEREAKRRAVRRARKQHQVKVETLQKHQQMLILFRSDLMKYLLGKISCSTELQRQRILLLTTPQMLAEMKEKKKELRMTVEPEIAEKMEAEERSAQQEYEKNVRKVFTTIDEARVGKLHLLQILFGLFSQEQPQKYAAKVRGLAELLGSADLQRFLINFVSQSSKKDAKGPHLITVREFKEFVTIIEEVLDHSAGVKAAVEDAENDIEEALASSVAGGVSLARARMGAMSAKKIRHELTVLKEQETELQAVRHREKRRGFNSERESLVAPVEEWKKKHHHRLIRLEETLPVYCCLCRRRKWELWRREQEEIESEYRSHWPTMRAVRVKDEELRFVQERDHQNGIFAEKNEETQPTEEVTDVQPTKYELREYQGQDEVLSAVQLTLVSLVLLVESTAKEESLLPRQPQRKNHKNPVKSPKKSPKKRIKEPPTTEVQDRMEIFESEENERKTMYTEELHMVIMLERNRRLVERNLLRAQDAGHDALVRLLEHCVNLSGFLTRLEFECCLSFSPPQKMVLSVTDQGVKSEKRPSHLVLQTIPCRTEEVGDFIFDQGTVMKKSLHSPFVAEVVAVDKHMFQSFSELGLLTECWPVVFVVIEYFKRGSWLVHYRKHFLSEGNGNVKYAVVEQHLRNVFREVASGLAAMHSIGLVHLNINLGNIYVADDQDDNIHVKIGSLLSWKHDFDASNLKNSVMHEIFNCHYSPPEVAKELPITAKSDVWMLGCTLCEALFMYQQHQLMLSTPNQPQQCTQPLIFHTKAVGELLQKVPIATSSSMRSLIRMLLQSNPAQRPQMSQVVDLLRY</sequence>
<evidence type="ECO:0000313" key="9">
    <source>
        <dbReference type="EMBL" id="KAL3663562.1"/>
    </source>
</evidence>
<evidence type="ECO:0000256" key="1">
    <source>
        <dbReference type="ARBA" id="ARBA00012513"/>
    </source>
</evidence>
<evidence type="ECO:0000256" key="2">
    <source>
        <dbReference type="ARBA" id="ARBA00022679"/>
    </source>
</evidence>
<dbReference type="PANTHER" id="PTHR43671:SF13">
    <property type="entry name" value="SERINE_THREONINE-PROTEIN KINASE NEK2"/>
    <property type="match status" value="1"/>
</dbReference>
<dbReference type="PROSITE" id="PS50011">
    <property type="entry name" value="PROTEIN_KINASE_DOM"/>
    <property type="match status" value="1"/>
</dbReference>
<dbReference type="InterPro" id="IPR000719">
    <property type="entry name" value="Prot_kinase_dom"/>
</dbReference>
<dbReference type="PANTHER" id="PTHR43671">
    <property type="entry name" value="SERINE/THREONINE-PROTEIN KINASE NEK"/>
    <property type="match status" value="1"/>
</dbReference>
<reference evidence="9 10" key="1">
    <citation type="submission" date="2024-09" db="EMBL/GenBank/DDBJ databases">
        <title>Genome sequencing and assembly of Phytophthora oleae, isolate VK10A, causative agent of rot of olive drupes.</title>
        <authorList>
            <person name="Conti Taguali S."/>
            <person name="Riolo M."/>
            <person name="La Spada F."/>
            <person name="Cacciola S.O."/>
            <person name="Dionisio G."/>
        </authorList>
    </citation>
    <scope>NUCLEOTIDE SEQUENCE [LARGE SCALE GENOMIC DNA]</scope>
    <source>
        <strain evidence="9 10">VK10A</strain>
    </source>
</reference>
<proteinExistence type="predicted"/>
<comment type="caution">
    <text evidence="9">The sequence shown here is derived from an EMBL/GenBank/DDBJ whole genome shotgun (WGS) entry which is preliminary data.</text>
</comment>